<dbReference type="RefSeq" id="WP_317714737.1">
    <property type="nucleotide sequence ID" value="NZ_JAWLUM010000005.1"/>
</dbReference>
<evidence type="ECO:0000313" key="2">
    <source>
        <dbReference type="Proteomes" id="UP001185792"/>
    </source>
</evidence>
<evidence type="ECO:0000313" key="1">
    <source>
        <dbReference type="EMBL" id="MDV7136764.1"/>
    </source>
</evidence>
<sequence length="231" mass="24365">MSAPARNNDYLDPPAARSVAATPRQHVVAPPAAHSFIDVWPEPVWLPAGASAPSFWLVGAHGGAGASSLAALWPLAGDAHGCFPGGAAGESPFVIIVARESEVGLSRAHDLINQHLSGHGGPGTVLVGLVLVAAKDGAASTKLRHHAKVISGLVSDRVWRIPWMPHWLEITPADITPIAIDEPVPTKRRDKDFKEVIVAAHEIRDVIRTFIQTQSAPTQTASTPHQGGQPQ</sequence>
<keyword evidence="2" id="KW-1185">Reference proteome</keyword>
<organism evidence="1 2">
    <name type="scientific">Williamsia marianensis</name>
    <dbReference type="NCBI Taxonomy" id="85044"/>
    <lineage>
        <taxon>Bacteria</taxon>
        <taxon>Bacillati</taxon>
        <taxon>Actinomycetota</taxon>
        <taxon>Actinomycetes</taxon>
        <taxon>Mycobacteriales</taxon>
        <taxon>Nocardiaceae</taxon>
        <taxon>Williamsia</taxon>
    </lineage>
</organism>
<name>A0ABU4EZS7_WILMA</name>
<dbReference type="EMBL" id="JAWLUM010000005">
    <property type="protein sequence ID" value="MDV7136764.1"/>
    <property type="molecule type" value="Genomic_DNA"/>
</dbReference>
<comment type="caution">
    <text evidence="1">The sequence shown here is derived from an EMBL/GenBank/DDBJ whole genome shotgun (WGS) entry which is preliminary data.</text>
</comment>
<protein>
    <submittedName>
        <fullName evidence="1">DUF6668 family protein</fullName>
    </submittedName>
</protein>
<accession>A0ABU4EZS7</accession>
<dbReference type="Proteomes" id="UP001185792">
    <property type="component" value="Unassembled WGS sequence"/>
</dbReference>
<gene>
    <name evidence="1" type="ORF">R4198_23975</name>
</gene>
<reference evidence="1 2" key="1">
    <citation type="submission" date="2023-10" db="EMBL/GenBank/DDBJ databases">
        <title>Development of a sustainable strategy for remediation of hydrocarbon-contaminated territories based on the waste exchange concept.</title>
        <authorList>
            <person name="Krivoruchko A."/>
        </authorList>
    </citation>
    <scope>NUCLEOTIDE SEQUENCE [LARGE SCALE GENOMIC DNA]</scope>
    <source>
        <strain evidence="1 2">IEGM 1236</strain>
    </source>
</reference>
<proteinExistence type="predicted"/>